<dbReference type="OrthoDB" id="125906at2759"/>
<evidence type="ECO:0000313" key="3">
    <source>
        <dbReference type="Proteomes" id="UP000582182"/>
    </source>
</evidence>
<dbReference type="InterPro" id="IPR040673">
    <property type="entry name" value="CCDC81_HU_dom_2"/>
</dbReference>
<feature type="non-terminal residue" evidence="2">
    <location>
        <position position="126"/>
    </location>
</feature>
<reference evidence="2 3" key="1">
    <citation type="submission" date="2019-09" db="EMBL/GenBank/DDBJ databases">
        <title>Bird 10,000 Genomes (B10K) Project - Family phase.</title>
        <authorList>
            <person name="Zhang G."/>
        </authorList>
    </citation>
    <scope>NUCLEOTIDE SEQUENCE [LARGE SCALE GENOMIC DNA]</scope>
    <source>
        <strain evidence="2">B10K-DU-029-46</strain>
    </source>
</reference>
<protein>
    <submittedName>
        <fullName evidence="2">CCD81 protein</fullName>
    </submittedName>
</protein>
<evidence type="ECO:0000259" key="1">
    <source>
        <dbReference type="Pfam" id="PF18289"/>
    </source>
</evidence>
<feature type="non-terminal residue" evidence="2">
    <location>
        <position position="1"/>
    </location>
</feature>
<dbReference type="Proteomes" id="UP000582182">
    <property type="component" value="Unassembled WGS sequence"/>
</dbReference>
<evidence type="ECO:0000313" key="2">
    <source>
        <dbReference type="EMBL" id="NXU59974.1"/>
    </source>
</evidence>
<dbReference type="EMBL" id="VZTY01041775">
    <property type="protein sequence ID" value="NXU59974.1"/>
    <property type="molecule type" value="Genomic_DNA"/>
</dbReference>
<accession>A0A7L3M0U4</accession>
<feature type="domain" description="CCDC81 HU" evidence="1">
    <location>
        <begin position="43"/>
        <end position="104"/>
    </location>
</feature>
<name>A0A7L3M0U4_9CHAR</name>
<dbReference type="AlphaFoldDB" id="A0A7L3M0U4"/>
<dbReference type="Pfam" id="PF18289">
    <property type="entry name" value="HU-CCDC81_euk_2"/>
    <property type="match status" value="1"/>
</dbReference>
<sequence length="126" mass="14305">AWELLAFYCSLSSCFPSFFLRFFSCSPEEIKEVLVSYKKADLRVPYSESTVKLCVEETLNLLSYILKKKEDADFTLKGVGTVAVRGSKVTTSFSEDLLMSLNRSADKKEKSLIVSLLFFWCCLDIP</sequence>
<organism evidence="2 3">
    <name type="scientific">Turnix velox</name>
    <name type="common">Little buttonquail</name>
    <dbReference type="NCBI Taxonomy" id="2529409"/>
    <lineage>
        <taxon>Eukaryota</taxon>
        <taxon>Metazoa</taxon>
        <taxon>Chordata</taxon>
        <taxon>Craniata</taxon>
        <taxon>Vertebrata</taxon>
        <taxon>Euteleostomi</taxon>
        <taxon>Archelosauria</taxon>
        <taxon>Archosauria</taxon>
        <taxon>Dinosauria</taxon>
        <taxon>Saurischia</taxon>
        <taxon>Theropoda</taxon>
        <taxon>Coelurosauria</taxon>
        <taxon>Aves</taxon>
        <taxon>Neognathae</taxon>
        <taxon>Neoaves</taxon>
        <taxon>Charadriiformes</taxon>
        <taxon>Turnicidae</taxon>
        <taxon>Turnix</taxon>
    </lineage>
</organism>
<keyword evidence="3" id="KW-1185">Reference proteome</keyword>
<gene>
    <name evidence="2" type="primary">Ccdc81_1</name>
    <name evidence="2" type="ORF">TURVEL_R14399</name>
</gene>
<comment type="caution">
    <text evidence="2">The sequence shown here is derived from an EMBL/GenBank/DDBJ whole genome shotgun (WGS) entry which is preliminary data.</text>
</comment>
<proteinExistence type="predicted"/>